<dbReference type="EMBL" id="BLPG01000001">
    <property type="protein sequence ID" value="GFJ93221.1"/>
    <property type="molecule type" value="Genomic_DNA"/>
</dbReference>
<dbReference type="InterPro" id="IPR002645">
    <property type="entry name" value="STAS_dom"/>
</dbReference>
<organism evidence="2 3">
    <name type="scientific">Phytohabitans rumicis</name>
    <dbReference type="NCBI Taxonomy" id="1076125"/>
    <lineage>
        <taxon>Bacteria</taxon>
        <taxon>Bacillati</taxon>
        <taxon>Actinomycetota</taxon>
        <taxon>Actinomycetes</taxon>
        <taxon>Micromonosporales</taxon>
        <taxon>Micromonosporaceae</taxon>
    </lineage>
</organism>
<sequence>MAVSDRLSCQVRERADGVHLIVTGELDYSSRDAFNIAVRAVLTGYPGGVVLDLTAVRFVSSEGASSLIDAARRAADAGTRLTILTSPPVWRRLELLG</sequence>
<evidence type="ECO:0000259" key="1">
    <source>
        <dbReference type="PROSITE" id="PS50801"/>
    </source>
</evidence>
<feature type="domain" description="STAS" evidence="1">
    <location>
        <begin position="7"/>
        <end position="97"/>
    </location>
</feature>
<dbReference type="SUPFAM" id="SSF52091">
    <property type="entry name" value="SpoIIaa-like"/>
    <property type="match status" value="1"/>
</dbReference>
<dbReference type="Proteomes" id="UP000482960">
    <property type="component" value="Unassembled WGS sequence"/>
</dbReference>
<dbReference type="RefSeq" id="WP_173079897.1">
    <property type="nucleotide sequence ID" value="NZ_BAABJB010000043.1"/>
</dbReference>
<reference evidence="2 3" key="1">
    <citation type="submission" date="2020-03" db="EMBL/GenBank/DDBJ databases">
        <title>Whole genome shotgun sequence of Phytohabitans rumicis NBRC 108638.</title>
        <authorList>
            <person name="Komaki H."/>
            <person name="Tamura T."/>
        </authorList>
    </citation>
    <scope>NUCLEOTIDE SEQUENCE [LARGE SCALE GENOMIC DNA]</scope>
    <source>
        <strain evidence="2 3">NBRC 108638</strain>
    </source>
</reference>
<comment type="caution">
    <text evidence="2">The sequence shown here is derived from an EMBL/GenBank/DDBJ whole genome shotgun (WGS) entry which is preliminary data.</text>
</comment>
<gene>
    <name evidence="2" type="ORF">Prum_068630</name>
</gene>
<dbReference type="AlphaFoldDB" id="A0A6V8LEI1"/>
<reference evidence="2 3" key="2">
    <citation type="submission" date="2020-03" db="EMBL/GenBank/DDBJ databases">
        <authorList>
            <person name="Ichikawa N."/>
            <person name="Kimura A."/>
            <person name="Kitahashi Y."/>
            <person name="Uohara A."/>
        </authorList>
    </citation>
    <scope>NUCLEOTIDE SEQUENCE [LARGE SCALE GENOMIC DNA]</scope>
    <source>
        <strain evidence="2 3">NBRC 108638</strain>
    </source>
</reference>
<dbReference type="Gene3D" id="3.30.750.24">
    <property type="entry name" value="STAS domain"/>
    <property type="match status" value="1"/>
</dbReference>
<accession>A0A6V8LEI1</accession>
<proteinExistence type="predicted"/>
<dbReference type="InterPro" id="IPR036513">
    <property type="entry name" value="STAS_dom_sf"/>
</dbReference>
<dbReference type="Pfam" id="PF13466">
    <property type="entry name" value="STAS_2"/>
    <property type="match status" value="1"/>
</dbReference>
<name>A0A6V8LEI1_9ACTN</name>
<dbReference type="PROSITE" id="PS50801">
    <property type="entry name" value="STAS"/>
    <property type="match status" value="1"/>
</dbReference>
<protein>
    <recommendedName>
        <fullName evidence="1">STAS domain-containing protein</fullName>
    </recommendedName>
</protein>
<evidence type="ECO:0000313" key="3">
    <source>
        <dbReference type="Proteomes" id="UP000482960"/>
    </source>
</evidence>
<evidence type="ECO:0000313" key="2">
    <source>
        <dbReference type="EMBL" id="GFJ93221.1"/>
    </source>
</evidence>
<keyword evidence="3" id="KW-1185">Reference proteome</keyword>
<dbReference type="CDD" id="cd07043">
    <property type="entry name" value="STAS_anti-anti-sigma_factors"/>
    <property type="match status" value="1"/>
</dbReference>
<dbReference type="InterPro" id="IPR058548">
    <property type="entry name" value="MlaB-like_STAS"/>
</dbReference>